<name>A0A1H6FWF1_THEAL</name>
<keyword evidence="7" id="KW-1185">Reference proteome</keyword>
<proteinExistence type="predicted"/>
<dbReference type="InterPro" id="IPR001279">
    <property type="entry name" value="Metallo-B-lactamas"/>
</dbReference>
<evidence type="ECO:0000256" key="2">
    <source>
        <dbReference type="ARBA" id="ARBA00022723"/>
    </source>
</evidence>
<gene>
    <name evidence="6" type="ORF">SAMN02745716_1500</name>
</gene>
<evidence type="ECO:0000256" key="1">
    <source>
        <dbReference type="ARBA" id="ARBA00001947"/>
    </source>
</evidence>
<sequence length="224" mass="24073">MAAGRARLAGVDVRCFTVGPVAENCYLVRESSAPGARALLVDPGDEPDRLAQAIDSLQARVEAILITHCHFDHIGAVAPMARKTGAPVWVPAGEQHVLADINSYVPWPGFGPFESWQAEHTVVGGERLELAGLTIEVIATPGHSPAHVSYWIADELALFSGDVLFRGSVGRTDLPGADWNTLLASIRALLDRLPGETVVYPGHMGITTLERERLTNPFLAEIAR</sequence>
<keyword evidence="2" id="KW-0479">Metal-binding</keyword>
<dbReference type="EMBL" id="FNWJ01000002">
    <property type="protein sequence ID" value="SEH14095.1"/>
    <property type="molecule type" value="Genomic_DNA"/>
</dbReference>
<dbReference type="InterPro" id="IPR036866">
    <property type="entry name" value="RibonucZ/Hydroxyglut_hydro"/>
</dbReference>
<keyword evidence="3" id="KW-0378">Hydrolase</keyword>
<dbReference type="GO" id="GO:0016787">
    <property type="term" value="F:hydrolase activity"/>
    <property type="evidence" value="ECO:0007669"/>
    <property type="project" value="UniProtKB-KW"/>
</dbReference>
<dbReference type="AlphaFoldDB" id="A0A1H6FWF1"/>
<evidence type="ECO:0000313" key="7">
    <source>
        <dbReference type="Proteomes" id="UP000222056"/>
    </source>
</evidence>
<dbReference type="Pfam" id="PF00753">
    <property type="entry name" value="Lactamase_B"/>
    <property type="match status" value="1"/>
</dbReference>
<dbReference type="PANTHER" id="PTHR46233:SF3">
    <property type="entry name" value="HYDROXYACYLGLUTATHIONE HYDROLASE GLOC"/>
    <property type="match status" value="1"/>
</dbReference>
<organism evidence="6 7">
    <name type="scientific">Thermoleophilum album</name>
    <dbReference type="NCBI Taxonomy" id="29539"/>
    <lineage>
        <taxon>Bacteria</taxon>
        <taxon>Bacillati</taxon>
        <taxon>Actinomycetota</taxon>
        <taxon>Thermoleophilia</taxon>
        <taxon>Thermoleophilales</taxon>
        <taxon>Thermoleophilaceae</taxon>
        <taxon>Thermoleophilum</taxon>
    </lineage>
</organism>
<dbReference type="Proteomes" id="UP000222056">
    <property type="component" value="Unassembled WGS sequence"/>
</dbReference>
<evidence type="ECO:0000313" key="6">
    <source>
        <dbReference type="EMBL" id="SEH14095.1"/>
    </source>
</evidence>
<dbReference type="SUPFAM" id="SSF56281">
    <property type="entry name" value="Metallo-hydrolase/oxidoreductase"/>
    <property type="match status" value="1"/>
</dbReference>
<comment type="cofactor">
    <cofactor evidence="1">
        <name>Zn(2+)</name>
        <dbReference type="ChEBI" id="CHEBI:29105"/>
    </cofactor>
</comment>
<evidence type="ECO:0000256" key="4">
    <source>
        <dbReference type="ARBA" id="ARBA00022833"/>
    </source>
</evidence>
<reference evidence="7" key="1">
    <citation type="submission" date="2016-10" db="EMBL/GenBank/DDBJ databases">
        <authorList>
            <person name="Varghese N."/>
            <person name="Submissions S."/>
        </authorList>
    </citation>
    <scope>NUCLEOTIDE SEQUENCE [LARGE SCALE GENOMIC DNA]</scope>
    <source>
        <strain evidence="7">ATCC 35263</strain>
    </source>
</reference>
<evidence type="ECO:0000259" key="5">
    <source>
        <dbReference type="SMART" id="SM00849"/>
    </source>
</evidence>
<accession>A0A1H6FWF1</accession>
<dbReference type="Gene3D" id="3.60.15.10">
    <property type="entry name" value="Ribonuclease Z/Hydroxyacylglutathione hydrolase-like"/>
    <property type="match status" value="1"/>
</dbReference>
<dbReference type="OrthoDB" id="9802991at2"/>
<dbReference type="STRING" id="29539.SAMN02745716_1500"/>
<evidence type="ECO:0000256" key="3">
    <source>
        <dbReference type="ARBA" id="ARBA00022801"/>
    </source>
</evidence>
<dbReference type="PANTHER" id="PTHR46233">
    <property type="entry name" value="HYDROXYACYLGLUTATHIONE HYDROLASE GLOC"/>
    <property type="match status" value="1"/>
</dbReference>
<keyword evidence="4" id="KW-0862">Zinc</keyword>
<protein>
    <submittedName>
        <fullName evidence="6">Glyoxylase, beta-lactamase superfamily II</fullName>
    </submittedName>
</protein>
<dbReference type="InterPro" id="IPR051453">
    <property type="entry name" value="MBL_Glyoxalase_II"/>
</dbReference>
<feature type="domain" description="Metallo-beta-lactamase" evidence="5">
    <location>
        <begin position="22"/>
        <end position="203"/>
    </location>
</feature>
<dbReference type="GO" id="GO:0046872">
    <property type="term" value="F:metal ion binding"/>
    <property type="evidence" value="ECO:0007669"/>
    <property type="project" value="UniProtKB-KW"/>
</dbReference>
<dbReference type="SMART" id="SM00849">
    <property type="entry name" value="Lactamase_B"/>
    <property type="match status" value="1"/>
</dbReference>